<dbReference type="VEuPathDB" id="FungiDB:DFL_009304"/>
<dbReference type="OrthoDB" id="3261350at2759"/>
<dbReference type="Proteomes" id="UP000283090">
    <property type="component" value="Unassembled WGS sequence"/>
</dbReference>
<dbReference type="AlphaFoldDB" id="A0A436ZR85"/>
<name>A0A436ZR85_ARTFL</name>
<sequence>MHFTLLSNPKNSVKEAFLTEFAPINSTTSSDIAKCNVSVSFDALVINSTRPWLFAELFDDFKLGVADHIRLSPGAEDIQKYISQQSQSNTQAAEPRSTQHIESHFSSPHLAEQVSVGGPFPPRAVSTIHPPASLSRCNL</sequence>
<dbReference type="GeneID" id="93591615"/>
<protein>
    <submittedName>
        <fullName evidence="2">Uncharacterized protein</fullName>
    </submittedName>
</protein>
<gene>
    <name evidence="2" type="ORF">DFL_009304</name>
</gene>
<accession>A0A436ZR85</accession>
<feature type="region of interest" description="Disordered" evidence="1">
    <location>
        <begin position="83"/>
        <end position="105"/>
    </location>
</feature>
<evidence type="ECO:0000256" key="1">
    <source>
        <dbReference type="SAM" id="MobiDB-lite"/>
    </source>
</evidence>
<feature type="compositionally biased region" description="Polar residues" evidence="1">
    <location>
        <begin position="83"/>
        <end position="96"/>
    </location>
</feature>
<evidence type="ECO:0000313" key="3">
    <source>
        <dbReference type="Proteomes" id="UP000283090"/>
    </source>
</evidence>
<evidence type="ECO:0000313" key="2">
    <source>
        <dbReference type="EMBL" id="RVD81440.1"/>
    </source>
</evidence>
<proteinExistence type="predicted"/>
<organism evidence="2 3">
    <name type="scientific">Arthrobotrys flagrans</name>
    <name type="common">Nematode-trapping fungus</name>
    <name type="synonym">Trichothecium flagrans</name>
    <dbReference type="NCBI Taxonomy" id="97331"/>
    <lineage>
        <taxon>Eukaryota</taxon>
        <taxon>Fungi</taxon>
        <taxon>Dikarya</taxon>
        <taxon>Ascomycota</taxon>
        <taxon>Pezizomycotina</taxon>
        <taxon>Orbiliomycetes</taxon>
        <taxon>Orbiliales</taxon>
        <taxon>Orbiliaceae</taxon>
        <taxon>Arthrobotrys</taxon>
    </lineage>
</organism>
<dbReference type="RefSeq" id="XP_067486984.1">
    <property type="nucleotide sequence ID" value="XM_067639169.1"/>
</dbReference>
<comment type="caution">
    <text evidence="2">The sequence shown here is derived from an EMBL/GenBank/DDBJ whole genome shotgun (WGS) entry which is preliminary data.</text>
</comment>
<reference evidence="2 3" key="1">
    <citation type="submission" date="2019-01" db="EMBL/GenBank/DDBJ databases">
        <title>Intercellular communication is required for trap formation in the nematode-trapping fungus Duddingtonia flagrans.</title>
        <authorList>
            <person name="Youssar L."/>
            <person name="Wernet V."/>
            <person name="Hensel N."/>
            <person name="Hildebrandt H.-G."/>
            <person name="Fischer R."/>
        </authorList>
    </citation>
    <scope>NUCLEOTIDE SEQUENCE [LARGE SCALE GENOMIC DNA]</scope>
    <source>
        <strain evidence="2 3">CBS H-5679</strain>
    </source>
</reference>
<dbReference type="EMBL" id="SAEB01000012">
    <property type="protein sequence ID" value="RVD81440.1"/>
    <property type="molecule type" value="Genomic_DNA"/>
</dbReference>
<keyword evidence="3" id="KW-1185">Reference proteome</keyword>